<keyword evidence="3" id="KW-1185">Reference proteome</keyword>
<dbReference type="AlphaFoldDB" id="A0A812U6B7"/>
<name>A0A812U6B7_9DINO</name>
<accession>A0A812U6B7</accession>
<reference evidence="2" key="1">
    <citation type="submission" date="2021-02" db="EMBL/GenBank/DDBJ databases">
        <authorList>
            <person name="Dougan E. K."/>
            <person name="Rhodes N."/>
            <person name="Thang M."/>
            <person name="Chan C."/>
        </authorList>
    </citation>
    <scope>NUCLEOTIDE SEQUENCE</scope>
</reference>
<feature type="region of interest" description="Disordered" evidence="1">
    <location>
        <begin position="935"/>
        <end position="1029"/>
    </location>
</feature>
<organism evidence="2 3">
    <name type="scientific">Symbiodinium necroappetens</name>
    <dbReference type="NCBI Taxonomy" id="1628268"/>
    <lineage>
        <taxon>Eukaryota</taxon>
        <taxon>Sar</taxon>
        <taxon>Alveolata</taxon>
        <taxon>Dinophyceae</taxon>
        <taxon>Suessiales</taxon>
        <taxon>Symbiodiniaceae</taxon>
        <taxon>Symbiodinium</taxon>
    </lineage>
</organism>
<dbReference type="EMBL" id="CAJNJA010026241">
    <property type="protein sequence ID" value="CAE7556732.1"/>
    <property type="molecule type" value="Genomic_DNA"/>
</dbReference>
<comment type="caution">
    <text evidence="2">The sequence shown here is derived from an EMBL/GenBank/DDBJ whole genome shotgun (WGS) entry which is preliminary data.</text>
</comment>
<feature type="compositionally biased region" description="Basic and acidic residues" evidence="1">
    <location>
        <begin position="984"/>
        <end position="1005"/>
    </location>
</feature>
<feature type="compositionally biased region" description="Low complexity" evidence="1">
    <location>
        <begin position="949"/>
        <end position="959"/>
    </location>
</feature>
<proteinExistence type="predicted"/>
<evidence type="ECO:0000313" key="3">
    <source>
        <dbReference type="Proteomes" id="UP000601435"/>
    </source>
</evidence>
<feature type="region of interest" description="Disordered" evidence="1">
    <location>
        <begin position="1212"/>
        <end position="1239"/>
    </location>
</feature>
<evidence type="ECO:0000256" key="1">
    <source>
        <dbReference type="SAM" id="MobiDB-lite"/>
    </source>
</evidence>
<dbReference type="OrthoDB" id="423519at2759"/>
<gene>
    <name evidence="2" type="ORF">SNEC2469_LOCUS16063</name>
</gene>
<sequence length="1239" mass="137601">MICTVSCSVGVNIKSNMILFLWPLCQPSNSQYCRCALGYHSVLATGLMHLHGITREKPTVLNDDADDTMLATSEFIESEGSVELYRKTLRIKAKKSLDWVRDTTSCYKLLLSALVVSPLERIMYTFMQWQHTQAFLSKASPPAVVMANPTRSPACAAMRQLCGQMRSGKLIPDVADSTTLVDLARGLPATTPDDFIRRGFWCFVRGVGEVWHRLYLPYMQLPWLLARLLDSTIDASLLNELASWFMKLPDCCLNGWFGHAIRARVSDETDLLPGGKCQMLLRGLYNCKTFNIEVENNFARMQSMKRVGRGRLDLAHNLASKHVLAEAKLAHVRELTRCDAPDPGPQQPKIKTYNGYTLFWSEEMQKRVCRPGETSEQCRRRTMNECKHRWSANQNLRETYSFQAKIKNQQARKTVNNELVAAQNGPHEVGETDNDNDGPMDSEVAQLPQDRTGGELVPHNKINMEYVQPLALGEGYGCFGMGDRRFGINKKLVQDADDAEKGFVQKQSREWRAYAGGVCGEKTCFSGSVYPGCLDIYGFCCKTIMSRSLYEMVLDQLQAMVRNHRRRHVSVRGKKTTNSGPDSSIDHPFLVAWNAAESWSCRDAPQGWLMNWAQFSPYDANWWQWSVKAEQGVWKAEPMLVHGGLDSGLPSMITQEQMALNMSNKCVVGFGEICLDIPHEDDASWMKVGSDQLIDGEEAEEEATDQTVWVQGGYEAEYVSEAKYQAAVQHDPTINHGFLSLRSHVIRMKQEDPNCKFRLERVAPAIKEKVRASQSRQQGLEKPETHFVLLSVYTEEYGKPDPSQIVYEVIDGVSVPGVDVLTGRAGWHKRVNRDMCDVTKTAELTDINIDPTGQAADRMFQASKKQLTKAYVQPSRKALLHPPSASSACAQEEVAKADTGVDEVTSGKDGADIDASDSDDDAAVPSMIAMLKSRYSGNSAADSKGKSVKPQAAPKPKAATSRNKTAEDNAPVGISNANRKRRRADVQAKDEGAAQPHETGDEPPKKKVMQACGDVEDDDDGTGAIASSDQEVIDQFESKIASLKEIDPPNDDANFKEYMDNHLQKVNATITELRTKKKSVGRRKHQQGEMLLSALASVETSLKAIVMLNKRITGATPVASTSSLLDVLREAEQDGFQFGSTVTRRALKALVADDIKVGRWTALVTSTREVICQVLQTADDVDSDEFFYMSCSQAMAKLVKGTMGKIKNKDLITNQQPDNNSTPPTSCNSSNQQHLCSVV</sequence>
<dbReference type="Proteomes" id="UP000601435">
    <property type="component" value="Unassembled WGS sequence"/>
</dbReference>
<evidence type="ECO:0000313" key="2">
    <source>
        <dbReference type="EMBL" id="CAE7556732.1"/>
    </source>
</evidence>
<feature type="region of interest" description="Disordered" evidence="1">
    <location>
        <begin position="896"/>
        <end position="921"/>
    </location>
</feature>
<feature type="compositionally biased region" description="Low complexity" evidence="1">
    <location>
        <begin position="1219"/>
        <end position="1231"/>
    </location>
</feature>
<feature type="compositionally biased region" description="Acidic residues" evidence="1">
    <location>
        <begin position="912"/>
        <end position="921"/>
    </location>
</feature>
<protein>
    <submittedName>
        <fullName evidence="2">Uncharacterized protein</fullName>
    </submittedName>
</protein>